<dbReference type="GO" id="GO:0003727">
    <property type="term" value="F:single-stranded RNA binding"/>
    <property type="evidence" value="ECO:0007669"/>
    <property type="project" value="TreeGrafter"/>
</dbReference>
<evidence type="ECO:0000256" key="1">
    <source>
        <dbReference type="ARBA" id="ARBA00004453"/>
    </source>
</evidence>
<gene>
    <name evidence="4" type="ORF">HMF8227_01594</name>
</gene>
<dbReference type="PANTHER" id="PTHR38772">
    <property type="match status" value="1"/>
</dbReference>
<comment type="similarity">
    <text evidence="2">Belongs to the YejK family.</text>
</comment>
<comment type="subcellular location">
    <subcellularLocation>
        <location evidence="1">Cytoplasm</location>
        <location evidence="1">Nucleoid</location>
    </subcellularLocation>
</comment>
<accession>A0A2S2E348</accession>
<protein>
    <submittedName>
        <fullName evidence="4">Nucleoid-associated protein</fullName>
    </submittedName>
</protein>
<dbReference type="Proteomes" id="UP000245728">
    <property type="component" value="Chromosome"/>
</dbReference>
<dbReference type="InterPro" id="IPR007358">
    <property type="entry name" value="Nucleoid_associated_NdpA"/>
</dbReference>
<dbReference type="NCBIfam" id="NF001557">
    <property type="entry name" value="PRK00378.1"/>
    <property type="match status" value="1"/>
</dbReference>
<name>A0A2S2E348_9ALTE</name>
<keyword evidence="3" id="KW-0963">Cytoplasm</keyword>
<dbReference type="GO" id="GO:0003690">
    <property type="term" value="F:double-stranded DNA binding"/>
    <property type="evidence" value="ECO:0007669"/>
    <property type="project" value="TreeGrafter"/>
</dbReference>
<reference evidence="4 5" key="1">
    <citation type="submission" date="2018-05" db="EMBL/GenBank/DDBJ databases">
        <title>Salinimonas sp. HMF8227 Genome sequencing and assembly.</title>
        <authorList>
            <person name="Kang H."/>
            <person name="Kang J."/>
            <person name="Cha I."/>
            <person name="Kim H."/>
            <person name="Joh K."/>
        </authorList>
    </citation>
    <scope>NUCLEOTIDE SEQUENCE [LARGE SCALE GENOMIC DNA]</scope>
    <source>
        <strain evidence="4 5">HMF8227</strain>
    </source>
</reference>
<evidence type="ECO:0000256" key="3">
    <source>
        <dbReference type="ARBA" id="ARBA00022490"/>
    </source>
</evidence>
<keyword evidence="5" id="KW-1185">Reference proteome</keyword>
<dbReference type="Pfam" id="PF04245">
    <property type="entry name" value="NA37"/>
    <property type="match status" value="1"/>
</dbReference>
<evidence type="ECO:0000313" key="5">
    <source>
        <dbReference type="Proteomes" id="UP000245728"/>
    </source>
</evidence>
<dbReference type="OrthoDB" id="9131762at2"/>
<sequence>MSAIINHFVVHRLQSDEQQTLALKPRHELLSVTPQIESLAQQIHATYTAKPGKGVGGLGDAEHPKFAELLDEWISEQRDFLSFSIEAGELFRNTLLDFDTIETGFVIFSHYQYLATDYLTIALLNTKQHVEVNQELELTYSDHLDLSKMQLAARIDLTDYRVAKENQRYVSFIKGRAGRKVADFFLAFLGCEEEVDTKQQNKQLVASVDEYLSVEQLAPEEKQQSRQQVAEYYKEKLEAGEDIAVKDLSERLARPDSERDFYSFVQQDEQPVEESFQADRSVLKGLAKFSGQGKGVSISFDRSLLGNRVTYDAATDTLIIKEIPPNLKDQLSREG</sequence>
<evidence type="ECO:0000256" key="2">
    <source>
        <dbReference type="ARBA" id="ARBA00009035"/>
    </source>
</evidence>
<evidence type="ECO:0000313" key="4">
    <source>
        <dbReference type="EMBL" id="AWL12068.1"/>
    </source>
</evidence>
<dbReference type="PANTHER" id="PTHR38772:SF1">
    <property type="entry name" value="NUCLEOID-ASSOCIATED PROTEIN YEJK"/>
    <property type="match status" value="1"/>
</dbReference>
<dbReference type="KEGG" id="salh:HMF8227_01594"/>
<dbReference type="AlphaFoldDB" id="A0A2S2E348"/>
<dbReference type="GO" id="GO:0043590">
    <property type="term" value="C:bacterial nucleoid"/>
    <property type="evidence" value="ECO:0007669"/>
    <property type="project" value="TreeGrafter"/>
</dbReference>
<proteinExistence type="inferred from homology"/>
<organism evidence="4 5">
    <name type="scientific">Saliniradius amylolyticus</name>
    <dbReference type="NCBI Taxonomy" id="2183582"/>
    <lineage>
        <taxon>Bacteria</taxon>
        <taxon>Pseudomonadati</taxon>
        <taxon>Pseudomonadota</taxon>
        <taxon>Gammaproteobacteria</taxon>
        <taxon>Alteromonadales</taxon>
        <taxon>Alteromonadaceae</taxon>
        <taxon>Saliniradius</taxon>
    </lineage>
</organism>
<dbReference type="EMBL" id="CP029347">
    <property type="protein sequence ID" value="AWL12068.1"/>
    <property type="molecule type" value="Genomic_DNA"/>
</dbReference>
<dbReference type="RefSeq" id="WP_109339673.1">
    <property type="nucleotide sequence ID" value="NZ_CP029347.1"/>
</dbReference>